<dbReference type="VEuPathDB" id="FungiDB:ASPSYDRAFT_135005"/>
<dbReference type="Proteomes" id="UP000184356">
    <property type="component" value="Unassembled WGS sequence"/>
</dbReference>
<protein>
    <recommendedName>
        <fullName evidence="4">C2H2-type domain-containing protein</fullName>
    </recommendedName>
</protein>
<evidence type="ECO:0000256" key="1">
    <source>
        <dbReference type="SAM" id="MobiDB-lite"/>
    </source>
</evidence>
<evidence type="ECO:0008006" key="4">
    <source>
        <dbReference type="Google" id="ProtNLM"/>
    </source>
</evidence>
<accession>A0A1L9T7C5</accession>
<gene>
    <name evidence="2" type="ORF">ASPSYDRAFT_135005</name>
</gene>
<evidence type="ECO:0000313" key="3">
    <source>
        <dbReference type="Proteomes" id="UP000184356"/>
    </source>
</evidence>
<dbReference type="Pfam" id="PF12013">
    <property type="entry name" value="OrsD"/>
    <property type="match status" value="1"/>
</dbReference>
<dbReference type="InterPro" id="IPR022698">
    <property type="entry name" value="OrsD"/>
</dbReference>
<feature type="region of interest" description="Disordered" evidence="1">
    <location>
        <begin position="352"/>
        <end position="374"/>
    </location>
</feature>
<dbReference type="AlphaFoldDB" id="A0A1L9T7C5"/>
<dbReference type="RefSeq" id="XP_040699145.1">
    <property type="nucleotide sequence ID" value="XM_040840706.1"/>
</dbReference>
<dbReference type="STRING" id="1036612.A0A1L9T7C5"/>
<dbReference type="EMBL" id="KV878592">
    <property type="protein sequence ID" value="OJJ55339.1"/>
    <property type="molecule type" value="Genomic_DNA"/>
</dbReference>
<dbReference type="OrthoDB" id="4505768at2759"/>
<evidence type="ECO:0000313" key="2">
    <source>
        <dbReference type="EMBL" id="OJJ55339.1"/>
    </source>
</evidence>
<organism evidence="2 3">
    <name type="scientific">Aspergillus sydowii CBS 593.65</name>
    <dbReference type="NCBI Taxonomy" id="1036612"/>
    <lineage>
        <taxon>Eukaryota</taxon>
        <taxon>Fungi</taxon>
        <taxon>Dikarya</taxon>
        <taxon>Ascomycota</taxon>
        <taxon>Pezizomycotina</taxon>
        <taxon>Eurotiomycetes</taxon>
        <taxon>Eurotiomycetidae</taxon>
        <taxon>Eurotiales</taxon>
        <taxon>Aspergillaceae</taxon>
        <taxon>Aspergillus</taxon>
        <taxon>Aspergillus subgen. Nidulantes</taxon>
    </lineage>
</organism>
<keyword evidence="3" id="KW-1185">Reference proteome</keyword>
<sequence length="584" mass="66158">MEHQFFQPIPSLQIIICRCCKYGVHPREVATHLRVKHSIKPQECTRMAEAIQQWDHIIQEPHAVQIPRILQNPLPGIELHTNGMQCQQDPEHCQYITTHIKTMRKHWQQVHGWTQHRHSGFISSQEREEGMIGFQQSFRTVTWQQVFPTRKNSHLVHIQSCDPEPVEPPAPSTDREAMVAEIKAQAAADDQAAANQVIQAGDLQDANPWLQRTRWARYLAKVHPQDLLDVVATPGADKIDETSQATRVIWDTMEQLARRSQRTVQHCGSGIRMAAICTMPGQTPHTPLQAYIDEKSIQDHVRPWQQILVFITRTQTQWPWRGKQPIYIMTSRQRKTWQQLWQAAMQVAHGTVASPVPDDGRASPDPMEEPEEDSGFRVQVAGFIMTRVETACLEFCIKLLNQKIQVHEYKSALVCSMAVLGRGIKTWLDPDSYPPIISRVLKAEQGSWAGDTADDDLGLIIKDEGFAEGAPGGPIPSSPPSSMHSQDAAPISRISRHGRMPFQTGVDVMVGKFMVRGQHRPVEVLLDWRTYGLKVHYNTTAPGHVTWMGTERLLYKNLDFTMGQFRGMVHGLPVAGDPMGRVIR</sequence>
<reference evidence="3" key="1">
    <citation type="journal article" date="2017" name="Genome Biol.">
        <title>Comparative genomics reveals high biological diversity and specific adaptations in the industrially and medically important fungal genus Aspergillus.</title>
        <authorList>
            <person name="de Vries R.P."/>
            <person name="Riley R."/>
            <person name="Wiebenga A."/>
            <person name="Aguilar-Osorio G."/>
            <person name="Amillis S."/>
            <person name="Uchima C.A."/>
            <person name="Anderluh G."/>
            <person name="Asadollahi M."/>
            <person name="Askin M."/>
            <person name="Barry K."/>
            <person name="Battaglia E."/>
            <person name="Bayram O."/>
            <person name="Benocci T."/>
            <person name="Braus-Stromeyer S.A."/>
            <person name="Caldana C."/>
            <person name="Canovas D."/>
            <person name="Cerqueira G.C."/>
            <person name="Chen F."/>
            <person name="Chen W."/>
            <person name="Choi C."/>
            <person name="Clum A."/>
            <person name="Dos Santos R.A."/>
            <person name="Damasio A.R."/>
            <person name="Diallinas G."/>
            <person name="Emri T."/>
            <person name="Fekete E."/>
            <person name="Flipphi M."/>
            <person name="Freyberg S."/>
            <person name="Gallo A."/>
            <person name="Gournas C."/>
            <person name="Habgood R."/>
            <person name="Hainaut M."/>
            <person name="Harispe M.L."/>
            <person name="Henrissat B."/>
            <person name="Hilden K.S."/>
            <person name="Hope R."/>
            <person name="Hossain A."/>
            <person name="Karabika E."/>
            <person name="Karaffa L."/>
            <person name="Karanyi Z."/>
            <person name="Krasevec N."/>
            <person name="Kuo A."/>
            <person name="Kusch H."/>
            <person name="LaButti K."/>
            <person name="Lagendijk E.L."/>
            <person name="Lapidus A."/>
            <person name="Levasseur A."/>
            <person name="Lindquist E."/>
            <person name="Lipzen A."/>
            <person name="Logrieco A.F."/>
            <person name="MacCabe A."/>
            <person name="Maekelae M.R."/>
            <person name="Malavazi I."/>
            <person name="Melin P."/>
            <person name="Meyer V."/>
            <person name="Mielnichuk N."/>
            <person name="Miskei M."/>
            <person name="Molnar A.P."/>
            <person name="Mule G."/>
            <person name="Ngan C.Y."/>
            <person name="Orejas M."/>
            <person name="Orosz E."/>
            <person name="Ouedraogo J.P."/>
            <person name="Overkamp K.M."/>
            <person name="Park H.-S."/>
            <person name="Perrone G."/>
            <person name="Piumi F."/>
            <person name="Punt P.J."/>
            <person name="Ram A.F."/>
            <person name="Ramon A."/>
            <person name="Rauscher S."/>
            <person name="Record E."/>
            <person name="Riano-Pachon D.M."/>
            <person name="Robert V."/>
            <person name="Roehrig J."/>
            <person name="Ruller R."/>
            <person name="Salamov A."/>
            <person name="Salih N.S."/>
            <person name="Samson R.A."/>
            <person name="Sandor E."/>
            <person name="Sanguinetti M."/>
            <person name="Schuetze T."/>
            <person name="Sepcic K."/>
            <person name="Shelest E."/>
            <person name="Sherlock G."/>
            <person name="Sophianopoulou V."/>
            <person name="Squina F.M."/>
            <person name="Sun H."/>
            <person name="Susca A."/>
            <person name="Todd R.B."/>
            <person name="Tsang A."/>
            <person name="Unkles S.E."/>
            <person name="van de Wiele N."/>
            <person name="van Rossen-Uffink D."/>
            <person name="Oliveira J.V."/>
            <person name="Vesth T.C."/>
            <person name="Visser J."/>
            <person name="Yu J.-H."/>
            <person name="Zhou M."/>
            <person name="Andersen M.R."/>
            <person name="Archer D.B."/>
            <person name="Baker S.E."/>
            <person name="Benoit I."/>
            <person name="Brakhage A.A."/>
            <person name="Braus G.H."/>
            <person name="Fischer R."/>
            <person name="Frisvad J.C."/>
            <person name="Goldman G.H."/>
            <person name="Houbraken J."/>
            <person name="Oakley B."/>
            <person name="Pocsi I."/>
            <person name="Scazzocchio C."/>
            <person name="Seiboth B."/>
            <person name="vanKuyk P.A."/>
            <person name="Wortman J."/>
            <person name="Dyer P.S."/>
            <person name="Grigoriev I.V."/>
        </authorList>
    </citation>
    <scope>NUCLEOTIDE SEQUENCE [LARGE SCALE GENOMIC DNA]</scope>
    <source>
        <strain evidence="3">CBS 593.65</strain>
    </source>
</reference>
<proteinExistence type="predicted"/>
<name>A0A1L9T7C5_9EURO</name>
<dbReference type="GeneID" id="63756779"/>